<gene>
    <name evidence="1" type="ORF">E5358_12705</name>
</gene>
<keyword evidence="2" id="KW-1185">Reference proteome</keyword>
<dbReference type="EMBL" id="SRZC01000025">
    <property type="protein sequence ID" value="TGX80510.1"/>
    <property type="molecule type" value="Genomic_DNA"/>
</dbReference>
<proteinExistence type="predicted"/>
<dbReference type="Proteomes" id="UP000308886">
    <property type="component" value="Unassembled WGS sequence"/>
</dbReference>
<evidence type="ECO:0000313" key="1">
    <source>
        <dbReference type="EMBL" id="TGX80510.1"/>
    </source>
</evidence>
<comment type="caution">
    <text evidence="1">The sequence shown here is derived from an EMBL/GenBank/DDBJ whole genome shotgun (WGS) entry which is preliminary data.</text>
</comment>
<protein>
    <submittedName>
        <fullName evidence="1">Uncharacterized protein</fullName>
    </submittedName>
</protein>
<organism evidence="1 2">
    <name type="scientific">Palleniella muris</name>
    <dbReference type="NCBI Taxonomy" id="3038145"/>
    <lineage>
        <taxon>Bacteria</taxon>
        <taxon>Pseudomonadati</taxon>
        <taxon>Bacteroidota</taxon>
        <taxon>Bacteroidia</taxon>
        <taxon>Bacteroidales</taxon>
        <taxon>Prevotellaceae</taxon>
        <taxon>Palleniella</taxon>
    </lineage>
</organism>
<evidence type="ECO:0000313" key="2">
    <source>
        <dbReference type="Proteomes" id="UP000308886"/>
    </source>
</evidence>
<sequence length="221" mass="24386">MKDLFLLSQARQIAENATDDAMGVAVRMLIKQFLAMNIADIKPIPQLAVKHFTGENKGTYVLSGICMDADNKVAVGASPYALLVNPAEFKSVAGVKQGTVIVDAENRSKKLDGAFPDYQKLIPAASVTKPIVMRPLQDIQFDAKYAVVDARMNGYDLPVVRVADKTDSQCAVYIAVIRLPLFLRARLDGWEAEMLNEDMLVRPLVKRFEDGKTMLLMVVNP</sequence>
<reference evidence="1" key="1">
    <citation type="submission" date="2019-04" db="EMBL/GenBank/DDBJ databases">
        <title>Microbes associate with the intestines of laboratory mice.</title>
        <authorList>
            <person name="Navarre W."/>
            <person name="Wong E."/>
            <person name="Huang K."/>
            <person name="Tropini C."/>
            <person name="Ng K."/>
            <person name="Yu B."/>
        </authorList>
    </citation>
    <scope>NUCLEOTIDE SEQUENCE</scope>
    <source>
        <strain evidence="1">NM73_A23</strain>
    </source>
</reference>
<accession>A0AC61QMB0</accession>
<name>A0AC61QMB0_9BACT</name>